<accession>A0A6C0IZI2</accession>
<sequence>MLLVGQHIESAATLSSKKLSVHSVDSRVINVGTIRNTDGSLFLDDSSRTLIESASQPSPSAGEGRFWVRSSDSKLIFTDDTNTNHDVTTITVNDVLQRDNDADALSLMNLASVSFSDGVELGNNANAENTDVCIGKDASCIGNGFQICIGRNAYTDATGDISIGFGATSYGLTSYKVCIGCNQTNKNSIQIGYINNAIDNSIVIGYNNFSNGTGEYGVSIGSNRVTDRSTTISHSVTFGQNEGVTIGHITKHFPKETLIGSNILSHPDNGAYVFNNVMIGRHIDNSTVWQNSNNVMINTSTNSTYGRMQNVVIGYENYCMSYCTAIGANIEIQNDYVVALGFSPKVACAEYSVIIGTNPNFTYNTSNDIFMAQQFRTFERRGSLTTSSAGPTTLMSFDLSQFNSFNTSFCIDVSVLGRNNGGGSGTLNDTHFISLKKFHFRNNAGSISFVSGNEETEIDSPDADALVQELVTTGAFATNTQGQYFFIYDGNDDGSDPSSGYFVWNDTANDQTTGSPAGSLHLLNNPVPVNTLGVTNDVDVAFRITQAIHAETEFNAVGPVRQVTEVDFAGSFTELRGTLGTPDTHNVVITVLALPTQGQYFLLHSTYDANRYFLWADTAGDGTTGKPTVTGYTELAVNLLGATTPNLVASAIATAIGTLPAHFTVTYPYANPSYDLLVTNTSAGFSSGALGGNWTIGLGNGAGRPRKQQYWFIRSALNETVYHVWYDSTGADSAPTPAPNGSTAIRVDVSGGGVTSDNDIATLTRNALNGVFANFSATVLGTVVTVTNVRAGVTTAASNGITYDPIYPARGGHMEDISFNQTVSGTNGYESDNRVVITNATSSIPGVVRSINNTTATSDPWDNISVTVTDTFSATLTLIGSAATVRVYQRSGYEIDWIGVMRVSSNTSGL</sequence>
<dbReference type="Gene3D" id="2.150.10.10">
    <property type="entry name" value="Serralysin-like metalloprotease, C-terminal"/>
    <property type="match status" value="1"/>
</dbReference>
<dbReference type="InterPro" id="IPR011049">
    <property type="entry name" value="Serralysin-like_metalloprot_C"/>
</dbReference>
<reference evidence="1" key="1">
    <citation type="journal article" date="2020" name="Nature">
        <title>Giant virus diversity and host interactions through global metagenomics.</title>
        <authorList>
            <person name="Schulz F."/>
            <person name="Roux S."/>
            <person name="Paez-Espino D."/>
            <person name="Jungbluth S."/>
            <person name="Walsh D.A."/>
            <person name="Denef V.J."/>
            <person name="McMahon K.D."/>
            <person name="Konstantinidis K.T."/>
            <person name="Eloe-Fadrosh E.A."/>
            <person name="Kyrpides N.C."/>
            <person name="Woyke T."/>
        </authorList>
    </citation>
    <scope>NUCLEOTIDE SEQUENCE</scope>
    <source>
        <strain evidence="1">GVMAG-M-3300024510-1</strain>
    </source>
</reference>
<evidence type="ECO:0000313" key="1">
    <source>
        <dbReference type="EMBL" id="QHT97107.1"/>
    </source>
</evidence>
<protein>
    <submittedName>
        <fullName evidence="1">Uncharacterized protein</fullName>
    </submittedName>
</protein>
<name>A0A6C0IZI2_9ZZZZ</name>
<dbReference type="SUPFAM" id="SSF101967">
    <property type="entry name" value="Adhesin YadA, collagen-binding domain"/>
    <property type="match status" value="1"/>
</dbReference>
<proteinExistence type="predicted"/>
<organism evidence="1">
    <name type="scientific">viral metagenome</name>
    <dbReference type="NCBI Taxonomy" id="1070528"/>
    <lineage>
        <taxon>unclassified sequences</taxon>
        <taxon>metagenomes</taxon>
        <taxon>organismal metagenomes</taxon>
    </lineage>
</organism>
<dbReference type="EMBL" id="MN740272">
    <property type="protein sequence ID" value="QHT97107.1"/>
    <property type="molecule type" value="Genomic_DNA"/>
</dbReference>
<dbReference type="AlphaFoldDB" id="A0A6C0IZI2"/>